<sequence>MRLLPALIAALLFPVPLAVADEASPRVCTARFVANDPLPLERRFVGLLTGDGCAAGDLLHFTFVGESLAAAVAARHCRFDRPVLLDRGEETHLVCVWHGTIRVARP</sequence>
<dbReference type="EMBL" id="AP025637">
    <property type="protein sequence ID" value="BDG73655.1"/>
    <property type="molecule type" value="Genomic_DNA"/>
</dbReference>
<accession>A0ABM7Y6T6</accession>
<feature type="chain" id="PRO_5046686415" evidence="1">
    <location>
        <begin position="21"/>
        <end position="106"/>
    </location>
</feature>
<name>A0ABM7Y6T6_9PROT</name>
<protein>
    <submittedName>
        <fullName evidence="2">Uncharacterized protein</fullName>
    </submittedName>
</protein>
<keyword evidence="3" id="KW-1185">Reference proteome</keyword>
<reference evidence="2 3" key="1">
    <citation type="journal article" date="2016" name="Microbes Environ.">
        <title>Phylogenetically diverse aerobic anoxygenic phototrophic bacteria isolated from epilithic biofilms in Tama river, Japan.</title>
        <authorList>
            <person name="Hirose S."/>
            <person name="Matsuura K."/>
            <person name="Haruta S."/>
        </authorList>
    </citation>
    <scope>NUCLEOTIDE SEQUENCE [LARGE SCALE GENOMIC DNA]</scope>
    <source>
        <strain evidence="2 3">S08</strain>
    </source>
</reference>
<organism evidence="2 3">
    <name type="scientific">Roseomonas fluvialis</name>
    <dbReference type="NCBI Taxonomy" id="1750527"/>
    <lineage>
        <taxon>Bacteria</taxon>
        <taxon>Pseudomonadati</taxon>
        <taxon>Pseudomonadota</taxon>
        <taxon>Alphaproteobacteria</taxon>
        <taxon>Acetobacterales</taxon>
        <taxon>Roseomonadaceae</taxon>
        <taxon>Roseomonas</taxon>
    </lineage>
</organism>
<dbReference type="RefSeq" id="WP_244407871.1">
    <property type="nucleotide sequence ID" value="NZ_AP025637.1"/>
</dbReference>
<keyword evidence="1" id="KW-0732">Signal</keyword>
<feature type="signal peptide" evidence="1">
    <location>
        <begin position="1"/>
        <end position="20"/>
    </location>
</feature>
<dbReference type="Proteomes" id="UP000831327">
    <property type="component" value="Chromosome"/>
</dbReference>
<proteinExistence type="predicted"/>
<evidence type="ECO:0000256" key="1">
    <source>
        <dbReference type="SAM" id="SignalP"/>
    </source>
</evidence>
<evidence type="ECO:0000313" key="2">
    <source>
        <dbReference type="EMBL" id="BDG73655.1"/>
    </source>
</evidence>
<evidence type="ECO:0000313" key="3">
    <source>
        <dbReference type="Proteomes" id="UP000831327"/>
    </source>
</evidence>
<gene>
    <name evidence="2" type="ORF">Rmf_35840</name>
</gene>